<feature type="compositionally biased region" description="Basic and acidic residues" evidence="1">
    <location>
        <begin position="28"/>
        <end position="37"/>
    </location>
</feature>
<dbReference type="Proteomes" id="UP001278500">
    <property type="component" value="Unassembled WGS sequence"/>
</dbReference>
<feature type="compositionally biased region" description="Acidic residues" evidence="1">
    <location>
        <begin position="147"/>
        <end position="162"/>
    </location>
</feature>
<evidence type="ECO:0000313" key="2">
    <source>
        <dbReference type="EMBL" id="KAK3347490.1"/>
    </source>
</evidence>
<evidence type="ECO:0000256" key="1">
    <source>
        <dbReference type="SAM" id="MobiDB-lite"/>
    </source>
</evidence>
<evidence type="ECO:0000313" key="3">
    <source>
        <dbReference type="Proteomes" id="UP001278500"/>
    </source>
</evidence>
<feature type="compositionally biased region" description="Basic and acidic residues" evidence="1">
    <location>
        <begin position="163"/>
        <end position="197"/>
    </location>
</feature>
<dbReference type="GeneID" id="87867599"/>
<feature type="region of interest" description="Disordered" evidence="1">
    <location>
        <begin position="1"/>
        <end position="84"/>
    </location>
</feature>
<reference evidence="2" key="2">
    <citation type="submission" date="2023-06" db="EMBL/GenBank/DDBJ databases">
        <authorList>
            <consortium name="Lawrence Berkeley National Laboratory"/>
            <person name="Haridas S."/>
            <person name="Hensen N."/>
            <person name="Bonometti L."/>
            <person name="Westerberg I."/>
            <person name="Brannstrom I.O."/>
            <person name="Guillou S."/>
            <person name="Cros-Aarteil S."/>
            <person name="Calhoun S."/>
            <person name="Kuo A."/>
            <person name="Mondo S."/>
            <person name="Pangilinan J."/>
            <person name="Riley R."/>
            <person name="Labutti K."/>
            <person name="Andreopoulos B."/>
            <person name="Lipzen A."/>
            <person name="Chen C."/>
            <person name="Yanf M."/>
            <person name="Daum C."/>
            <person name="Ng V."/>
            <person name="Clum A."/>
            <person name="Steindorff A."/>
            <person name="Ohm R."/>
            <person name="Martin F."/>
            <person name="Silar P."/>
            <person name="Natvig D."/>
            <person name="Lalanne C."/>
            <person name="Gautier V."/>
            <person name="Ament-Velasquez S.L."/>
            <person name="Kruys A."/>
            <person name="Hutchinson M.I."/>
            <person name="Powell A.J."/>
            <person name="Barry K."/>
            <person name="Miller A.N."/>
            <person name="Grigoriev I.V."/>
            <person name="Debuchy R."/>
            <person name="Gladieux P."/>
            <person name="Thoren M.H."/>
            <person name="Johannesson H."/>
        </authorList>
    </citation>
    <scope>NUCLEOTIDE SEQUENCE</scope>
    <source>
        <strain evidence="2">CBS 560.94</strain>
    </source>
</reference>
<dbReference type="AlphaFoldDB" id="A0AAE0JGM3"/>
<keyword evidence="3" id="KW-1185">Reference proteome</keyword>
<reference evidence="2" key="1">
    <citation type="journal article" date="2023" name="Mol. Phylogenet. Evol.">
        <title>Genome-scale phylogeny and comparative genomics of the fungal order Sordariales.</title>
        <authorList>
            <person name="Hensen N."/>
            <person name="Bonometti L."/>
            <person name="Westerberg I."/>
            <person name="Brannstrom I.O."/>
            <person name="Guillou S."/>
            <person name="Cros-Aarteil S."/>
            <person name="Calhoun S."/>
            <person name="Haridas S."/>
            <person name="Kuo A."/>
            <person name="Mondo S."/>
            <person name="Pangilinan J."/>
            <person name="Riley R."/>
            <person name="LaButti K."/>
            <person name="Andreopoulos B."/>
            <person name="Lipzen A."/>
            <person name="Chen C."/>
            <person name="Yan M."/>
            <person name="Daum C."/>
            <person name="Ng V."/>
            <person name="Clum A."/>
            <person name="Steindorff A."/>
            <person name="Ohm R.A."/>
            <person name="Martin F."/>
            <person name="Silar P."/>
            <person name="Natvig D.O."/>
            <person name="Lalanne C."/>
            <person name="Gautier V."/>
            <person name="Ament-Velasquez S.L."/>
            <person name="Kruys A."/>
            <person name="Hutchinson M.I."/>
            <person name="Powell A.J."/>
            <person name="Barry K."/>
            <person name="Miller A.N."/>
            <person name="Grigoriev I.V."/>
            <person name="Debuchy R."/>
            <person name="Gladieux P."/>
            <person name="Hiltunen Thoren M."/>
            <person name="Johannesson H."/>
        </authorList>
    </citation>
    <scope>NUCLEOTIDE SEQUENCE</scope>
    <source>
        <strain evidence="2">CBS 560.94</strain>
    </source>
</reference>
<feature type="region of interest" description="Disordered" evidence="1">
    <location>
        <begin position="128"/>
        <end position="197"/>
    </location>
</feature>
<protein>
    <submittedName>
        <fullName evidence="2">Uncharacterized protein</fullName>
    </submittedName>
</protein>
<sequence length="248" mass="28365">MQRWTFPSFRLPTGTTNTHSGNIHPQPIHHDQMEATHPRNNPSRSQGLQPNQAHNPSPKHNHIERTLRSRITKQKAKNERLRKNIANLEAKSAYLRRLKGLEKEVEQLEKEGRELARREKEVRRVVEAGEEGLEEKGEEKGEGWGVDGDDQGGDDGDEDDEEGARGGGRDRTRNIDGEGSVKREEEGSEKEREGSVWRFKREDEGKVKVKQEAEAEVKDSLDIWIEEIELLSSAAAWRWLDSRLAVEI</sequence>
<name>A0AAE0JGM3_9PEZI</name>
<feature type="compositionally biased region" description="Polar residues" evidence="1">
    <location>
        <begin position="38"/>
        <end position="55"/>
    </location>
</feature>
<accession>A0AAE0JGM3</accession>
<comment type="caution">
    <text evidence="2">The sequence shown here is derived from an EMBL/GenBank/DDBJ whole genome shotgun (WGS) entry which is preliminary data.</text>
</comment>
<dbReference type="RefSeq" id="XP_062682572.1">
    <property type="nucleotide sequence ID" value="XM_062830445.1"/>
</dbReference>
<feature type="compositionally biased region" description="Polar residues" evidence="1">
    <location>
        <begin position="13"/>
        <end position="23"/>
    </location>
</feature>
<organism evidence="2 3">
    <name type="scientific">Neurospora tetraspora</name>
    <dbReference type="NCBI Taxonomy" id="94610"/>
    <lineage>
        <taxon>Eukaryota</taxon>
        <taxon>Fungi</taxon>
        <taxon>Dikarya</taxon>
        <taxon>Ascomycota</taxon>
        <taxon>Pezizomycotina</taxon>
        <taxon>Sordariomycetes</taxon>
        <taxon>Sordariomycetidae</taxon>
        <taxon>Sordariales</taxon>
        <taxon>Sordariaceae</taxon>
        <taxon>Neurospora</taxon>
    </lineage>
</organism>
<dbReference type="EMBL" id="JAUEPP010000003">
    <property type="protein sequence ID" value="KAK3347490.1"/>
    <property type="molecule type" value="Genomic_DNA"/>
</dbReference>
<proteinExistence type="predicted"/>
<gene>
    <name evidence="2" type="ORF">B0H65DRAFT_570335</name>
</gene>